<organism evidence="3 4">
    <name type="scientific">Cirrhinus mrigala</name>
    <name type="common">Mrigala</name>
    <dbReference type="NCBI Taxonomy" id="683832"/>
    <lineage>
        <taxon>Eukaryota</taxon>
        <taxon>Metazoa</taxon>
        <taxon>Chordata</taxon>
        <taxon>Craniata</taxon>
        <taxon>Vertebrata</taxon>
        <taxon>Euteleostomi</taxon>
        <taxon>Actinopterygii</taxon>
        <taxon>Neopterygii</taxon>
        <taxon>Teleostei</taxon>
        <taxon>Ostariophysi</taxon>
        <taxon>Cypriniformes</taxon>
        <taxon>Cyprinidae</taxon>
        <taxon>Labeoninae</taxon>
        <taxon>Labeonini</taxon>
        <taxon>Cirrhinus</taxon>
    </lineage>
</organism>
<dbReference type="PANTHER" id="PTHR35617">
    <property type="entry name" value="PHAGE_INTEGRASE DOMAIN-CONTAINING PROTEIN"/>
    <property type="match status" value="1"/>
</dbReference>
<protein>
    <recommendedName>
        <fullName evidence="2">Tyr recombinase domain-containing protein</fullName>
    </recommendedName>
</protein>
<dbReference type="Proteomes" id="UP001529510">
    <property type="component" value="Unassembled WGS sequence"/>
</dbReference>
<reference evidence="3 4" key="1">
    <citation type="submission" date="2024-05" db="EMBL/GenBank/DDBJ databases">
        <title>Genome sequencing and assembly of Indian major carp, Cirrhinus mrigala (Hamilton, 1822).</title>
        <authorList>
            <person name="Mohindra V."/>
            <person name="Chowdhury L.M."/>
            <person name="Lal K."/>
            <person name="Jena J.K."/>
        </authorList>
    </citation>
    <scope>NUCLEOTIDE SEQUENCE [LARGE SCALE GENOMIC DNA]</scope>
    <source>
        <strain evidence="3">CM1030</strain>
        <tissue evidence="3">Blood</tissue>
    </source>
</reference>
<dbReference type="PROSITE" id="PS51898">
    <property type="entry name" value="TYR_RECOMBINASE"/>
    <property type="match status" value="1"/>
</dbReference>
<proteinExistence type="predicted"/>
<evidence type="ECO:0000313" key="4">
    <source>
        <dbReference type="Proteomes" id="UP001529510"/>
    </source>
</evidence>
<evidence type="ECO:0000313" key="3">
    <source>
        <dbReference type="EMBL" id="KAL0187587.1"/>
    </source>
</evidence>
<evidence type="ECO:0000256" key="1">
    <source>
        <dbReference type="ARBA" id="ARBA00023172"/>
    </source>
</evidence>
<feature type="domain" description="Tyr recombinase" evidence="2">
    <location>
        <begin position="3"/>
        <end position="223"/>
    </location>
</feature>
<dbReference type="InterPro" id="IPR011010">
    <property type="entry name" value="DNA_brk_join_enz"/>
</dbReference>
<feature type="non-terminal residue" evidence="3">
    <location>
        <position position="1"/>
    </location>
</feature>
<dbReference type="EMBL" id="JAMKFB020000007">
    <property type="protein sequence ID" value="KAL0187587.1"/>
    <property type="molecule type" value="Genomic_DNA"/>
</dbReference>
<accession>A0ABD0QP06</accession>
<evidence type="ECO:0000259" key="2">
    <source>
        <dbReference type="PROSITE" id="PS51898"/>
    </source>
</evidence>
<feature type="non-terminal residue" evidence="3">
    <location>
        <position position="223"/>
    </location>
</feature>
<dbReference type="InterPro" id="IPR013762">
    <property type="entry name" value="Integrase-like_cat_sf"/>
</dbReference>
<dbReference type="AlphaFoldDB" id="A0ABD0QP06"/>
<keyword evidence="1" id="KW-0233">DNA recombination</keyword>
<dbReference type="SUPFAM" id="SSF56349">
    <property type="entry name" value="DNA breaking-rejoining enzymes"/>
    <property type="match status" value="1"/>
</dbReference>
<comment type="caution">
    <text evidence="3">The sequence shown here is derived from an EMBL/GenBank/DDBJ whole genome shotgun (WGS) entry which is preliminary data.</text>
</comment>
<keyword evidence="4" id="KW-1185">Reference proteome</keyword>
<gene>
    <name evidence="3" type="ORF">M9458_014686</name>
</gene>
<dbReference type="GO" id="GO:0006310">
    <property type="term" value="P:DNA recombination"/>
    <property type="evidence" value="ECO:0007669"/>
    <property type="project" value="UniProtKB-KW"/>
</dbReference>
<dbReference type="Gene3D" id="1.10.443.10">
    <property type="entry name" value="Intergrase catalytic core"/>
    <property type="match status" value="1"/>
</dbReference>
<name>A0ABD0QP06_CIRMR</name>
<sequence length="223" mass="24409">LNPPRPNLIPSWDLAVVLQGLQQDPFEPLQSVKLDALSLKTALLTALTSVKRVGDLQALSVDSLCLEFGPASSHVVLRPRPGYVPKVPTTPFRDQVVTLQAISSQEDDPNLTLLSPVHALRIYIERTQHFRRSEQLFVCYGGQQKGNAVSKQRISHWLVDAIHRAYQARGLPCLLGVRAHSTRGVAASAALASGASLADICRAAGWATPNTFARFYNLRMEPV</sequence>
<dbReference type="PANTHER" id="PTHR35617:SF3">
    <property type="entry name" value="CORE-BINDING (CB) DOMAIN-CONTAINING PROTEIN"/>
    <property type="match status" value="1"/>
</dbReference>
<dbReference type="InterPro" id="IPR002104">
    <property type="entry name" value="Integrase_catalytic"/>
</dbReference>